<dbReference type="RefSeq" id="WP_380831300.1">
    <property type="nucleotide sequence ID" value="NZ_JBHTCG010000040.1"/>
</dbReference>
<organism evidence="2 3">
    <name type="scientific">Sphaerisporangium rhizosphaerae</name>
    <dbReference type="NCBI Taxonomy" id="2269375"/>
    <lineage>
        <taxon>Bacteria</taxon>
        <taxon>Bacillati</taxon>
        <taxon>Actinomycetota</taxon>
        <taxon>Actinomycetes</taxon>
        <taxon>Streptosporangiales</taxon>
        <taxon>Streptosporangiaceae</taxon>
        <taxon>Sphaerisporangium</taxon>
    </lineage>
</organism>
<dbReference type="EMBL" id="JBHTCG010000040">
    <property type="protein sequence ID" value="MFC7387546.1"/>
    <property type="molecule type" value="Genomic_DNA"/>
</dbReference>
<dbReference type="Gene3D" id="2.160.20.80">
    <property type="entry name" value="E3 ubiquitin-protein ligase SopA"/>
    <property type="match status" value="1"/>
</dbReference>
<reference evidence="3" key="1">
    <citation type="journal article" date="2019" name="Int. J. Syst. Evol. Microbiol.">
        <title>The Global Catalogue of Microorganisms (GCM) 10K type strain sequencing project: providing services to taxonomists for standard genome sequencing and annotation.</title>
        <authorList>
            <consortium name="The Broad Institute Genomics Platform"/>
            <consortium name="The Broad Institute Genome Sequencing Center for Infectious Disease"/>
            <person name="Wu L."/>
            <person name="Ma J."/>
        </authorList>
    </citation>
    <scope>NUCLEOTIDE SEQUENCE [LARGE SCALE GENOMIC DNA]</scope>
    <source>
        <strain evidence="3">CECT 7649</strain>
    </source>
</reference>
<comment type="caution">
    <text evidence="2">The sequence shown here is derived from an EMBL/GenBank/DDBJ whole genome shotgun (WGS) entry which is preliminary data.</text>
</comment>
<evidence type="ECO:0000313" key="3">
    <source>
        <dbReference type="Proteomes" id="UP001596496"/>
    </source>
</evidence>
<feature type="transmembrane region" description="Helical" evidence="1">
    <location>
        <begin position="468"/>
        <end position="487"/>
    </location>
</feature>
<keyword evidence="1" id="KW-1133">Transmembrane helix</keyword>
<keyword evidence="1" id="KW-0812">Transmembrane</keyword>
<evidence type="ECO:0000313" key="2">
    <source>
        <dbReference type="EMBL" id="MFC7387546.1"/>
    </source>
</evidence>
<dbReference type="Proteomes" id="UP001596496">
    <property type="component" value="Unassembled WGS sequence"/>
</dbReference>
<feature type="transmembrane region" description="Helical" evidence="1">
    <location>
        <begin position="499"/>
        <end position="523"/>
    </location>
</feature>
<gene>
    <name evidence="2" type="ORF">ACFQSB_35450</name>
</gene>
<sequence>MVRSRPFWRLTAAERQVWEAYPSGAWVDLRTGDPARDDPAGGGAWGPERTVRAELVTALMLGARPAKPGQVAGLRLAGARITGMLNLSDATLTSKLHLLNCHLSGTVSLTDATTKGMRFRGCDIHRIRAARCTVDGLLELDSCTVHAGVRLDNAHVTGQLRLARARLMAPDLDQSGPQSHRPSESYLEDVRRPFSDAEKRERGWDQNHWALWAGGLTVEGGAFCRDISTVGGLRLIGAKFNSGLYLQRAVIKGTGGHAVYADHMQASSVEFSAGFTAEGTVRLRGARVTGVLSFDQSVVSAQGRALHLSHMQVDELILTPASMEGEVNLGYSRVGVLLDHPRAYPGHVHLNGFAYESLRGEARLADRLSWVSRDPGGYRPQPYEHLAAWYRRIGHEQEARRVLLAKQRARRSTIGPTGRLAGLLLDLIVGYGYRPWLAGVWFAVLLAVGTAVFATHPPSQVGLDERRVFHPFPYTLDLLVPVSVFELRGAWEPVGWTQWLANILIASGWILATALIAGGTRVLRPSNP</sequence>
<evidence type="ECO:0000256" key="1">
    <source>
        <dbReference type="SAM" id="Phobius"/>
    </source>
</evidence>
<keyword evidence="3" id="KW-1185">Reference proteome</keyword>
<feature type="transmembrane region" description="Helical" evidence="1">
    <location>
        <begin position="439"/>
        <end position="456"/>
    </location>
</feature>
<protein>
    <submittedName>
        <fullName evidence="2">Pentapeptide repeat-containing protein</fullName>
    </submittedName>
</protein>
<name>A0ABW2PGN5_9ACTN</name>
<proteinExistence type="predicted"/>
<accession>A0ABW2PGN5</accession>
<keyword evidence="1" id="KW-0472">Membrane</keyword>